<dbReference type="InterPro" id="IPR036179">
    <property type="entry name" value="Ig-like_dom_sf"/>
</dbReference>
<dbReference type="InterPro" id="IPR013098">
    <property type="entry name" value="Ig_I-set"/>
</dbReference>
<comment type="caution">
    <text evidence="10">The sequence shown here is derived from an EMBL/GenBank/DDBJ whole genome shotgun (WGS) entry which is preliminary data.</text>
</comment>
<dbReference type="EMBL" id="JACTAM010000021">
    <property type="protein sequence ID" value="KAI2651351.1"/>
    <property type="molecule type" value="Genomic_DNA"/>
</dbReference>
<evidence type="ECO:0000256" key="1">
    <source>
        <dbReference type="ARBA" id="ARBA00004167"/>
    </source>
</evidence>
<keyword evidence="5" id="KW-0472">Membrane</keyword>
<keyword evidence="11" id="KW-1185">Reference proteome</keyword>
<evidence type="ECO:0000313" key="10">
    <source>
        <dbReference type="EMBL" id="KAI2651351.1"/>
    </source>
</evidence>
<evidence type="ECO:0000259" key="9">
    <source>
        <dbReference type="PROSITE" id="PS50835"/>
    </source>
</evidence>
<feature type="domain" description="Ig-like" evidence="9">
    <location>
        <begin position="190"/>
        <end position="278"/>
    </location>
</feature>
<evidence type="ECO:0000256" key="4">
    <source>
        <dbReference type="ARBA" id="ARBA00022989"/>
    </source>
</evidence>
<evidence type="ECO:0000256" key="7">
    <source>
        <dbReference type="ARBA" id="ARBA00023180"/>
    </source>
</evidence>
<evidence type="ECO:0000313" key="11">
    <source>
        <dbReference type="Proteomes" id="UP000830375"/>
    </source>
</evidence>
<comment type="subcellular location">
    <subcellularLocation>
        <location evidence="1">Membrane</location>
        <topology evidence="1">Single-pass membrane protein</topology>
    </subcellularLocation>
</comment>
<dbReference type="Pfam" id="PF13927">
    <property type="entry name" value="Ig_3"/>
    <property type="match status" value="1"/>
</dbReference>
<dbReference type="PANTHER" id="PTHR10075">
    <property type="entry name" value="BASIGIN RELATED"/>
    <property type="match status" value="1"/>
</dbReference>
<keyword evidence="4" id="KW-1133">Transmembrane helix</keyword>
<dbReference type="SUPFAM" id="SSF48726">
    <property type="entry name" value="Immunoglobulin"/>
    <property type="match status" value="4"/>
</dbReference>
<keyword evidence="3" id="KW-0732">Signal</keyword>
<dbReference type="Gene3D" id="2.60.40.10">
    <property type="entry name" value="Immunoglobulins"/>
    <property type="match status" value="4"/>
</dbReference>
<dbReference type="InterPro" id="IPR009138">
    <property type="entry name" value="Neural_cell_adh"/>
</dbReference>
<sequence length="336" mass="37307">MNFSLSLCFPAALQVEITPAQGEISVGESKFFLCEVVGDAKEIDWFAPNGEKLLPGRPDISVSKNDESSSTLTIYNANVDHAGMYKCVAKSGDKESQGTVIVKIFQFNEGDDADIICDVISSPPPTIIWKYKKMRIQPETDVRFKVLSNNHLQIRGIKKTDEGDYTCEGRIMARGEIDLRVIKVIVNVLPSIRTRYTELNATADINQAVTLACYADGYPEPTVTWARGNIVLESEGKYSLNEDGSELTIKDVTKLDEGDYQCIARNKAGERSEEVSLNVFVQPKITFLENQTASELEEQITLTCEATGDPTPNIIWSFGRRVFTENEQVRRGSGAK</sequence>
<dbReference type="PROSITE" id="PS50835">
    <property type="entry name" value="IG_LIKE"/>
    <property type="match status" value="4"/>
</dbReference>
<dbReference type="SMART" id="SM00409">
    <property type="entry name" value="IG"/>
    <property type="match status" value="3"/>
</dbReference>
<keyword evidence="8" id="KW-0393">Immunoglobulin domain</keyword>
<dbReference type="SMART" id="SM00408">
    <property type="entry name" value="IGc2"/>
    <property type="match status" value="3"/>
</dbReference>
<evidence type="ECO:0000256" key="8">
    <source>
        <dbReference type="ARBA" id="ARBA00023319"/>
    </source>
</evidence>
<dbReference type="PANTHER" id="PTHR10075:SF100">
    <property type="entry name" value="FASCICLIN-2"/>
    <property type="match status" value="1"/>
</dbReference>
<feature type="domain" description="Ig-like" evidence="9">
    <location>
        <begin position="283"/>
        <end position="316"/>
    </location>
</feature>
<accession>A0ABQ8LL08</accession>
<dbReference type="InterPro" id="IPR003599">
    <property type="entry name" value="Ig_sub"/>
</dbReference>
<dbReference type="InterPro" id="IPR003598">
    <property type="entry name" value="Ig_sub2"/>
</dbReference>
<feature type="domain" description="Ig-like" evidence="9">
    <location>
        <begin position="10"/>
        <end position="101"/>
    </location>
</feature>
<dbReference type="CDD" id="cd00096">
    <property type="entry name" value="Ig"/>
    <property type="match status" value="1"/>
</dbReference>
<dbReference type="PRINTS" id="PR01838">
    <property type="entry name" value="NCAMFAMILY"/>
</dbReference>
<proteinExistence type="predicted"/>
<organism evidence="10 11">
    <name type="scientific">Labeo rohita</name>
    <name type="common">Indian major carp</name>
    <name type="synonym">Cyprinus rohita</name>
    <dbReference type="NCBI Taxonomy" id="84645"/>
    <lineage>
        <taxon>Eukaryota</taxon>
        <taxon>Metazoa</taxon>
        <taxon>Chordata</taxon>
        <taxon>Craniata</taxon>
        <taxon>Vertebrata</taxon>
        <taxon>Euteleostomi</taxon>
        <taxon>Actinopterygii</taxon>
        <taxon>Neopterygii</taxon>
        <taxon>Teleostei</taxon>
        <taxon>Ostariophysi</taxon>
        <taxon>Cypriniformes</taxon>
        <taxon>Cyprinidae</taxon>
        <taxon>Labeoninae</taxon>
        <taxon>Labeonini</taxon>
        <taxon>Labeo</taxon>
    </lineage>
</organism>
<protein>
    <submittedName>
        <fullName evidence="10">Neural cell adhesion molecule 1</fullName>
    </submittedName>
</protein>
<dbReference type="InterPro" id="IPR013783">
    <property type="entry name" value="Ig-like_fold"/>
</dbReference>
<name>A0ABQ8LL08_LABRO</name>
<evidence type="ECO:0000256" key="2">
    <source>
        <dbReference type="ARBA" id="ARBA00022692"/>
    </source>
</evidence>
<dbReference type="Pfam" id="PF07679">
    <property type="entry name" value="I-set"/>
    <property type="match status" value="3"/>
</dbReference>
<reference evidence="10 11" key="1">
    <citation type="submission" date="2022-01" db="EMBL/GenBank/DDBJ databases">
        <title>A high-quality chromosome-level genome assembly of rohu carp, Labeo rohita.</title>
        <authorList>
            <person name="Arick M.A. II"/>
            <person name="Hsu C.-Y."/>
            <person name="Magbanua Z."/>
            <person name="Pechanova O."/>
            <person name="Grover C."/>
            <person name="Miller E."/>
            <person name="Thrash A."/>
            <person name="Ezzel L."/>
            <person name="Alam S."/>
            <person name="Benzie J."/>
            <person name="Hamilton M."/>
            <person name="Karsi A."/>
            <person name="Lawrence M.L."/>
            <person name="Peterson D.G."/>
        </authorList>
    </citation>
    <scope>NUCLEOTIDE SEQUENCE [LARGE SCALE GENOMIC DNA]</scope>
    <source>
        <strain evidence="11">BAU-BD-2019</strain>
        <tissue evidence="10">Blood</tissue>
    </source>
</reference>
<evidence type="ECO:0000256" key="3">
    <source>
        <dbReference type="ARBA" id="ARBA00022729"/>
    </source>
</evidence>
<keyword evidence="2" id="KW-0812">Transmembrane</keyword>
<keyword evidence="6" id="KW-1015">Disulfide bond</keyword>
<gene>
    <name evidence="10" type="ORF">H4Q32_019413</name>
</gene>
<keyword evidence="7" id="KW-0325">Glycoprotein</keyword>
<dbReference type="InterPro" id="IPR007110">
    <property type="entry name" value="Ig-like_dom"/>
</dbReference>
<dbReference type="Proteomes" id="UP000830375">
    <property type="component" value="Unassembled WGS sequence"/>
</dbReference>
<evidence type="ECO:0000256" key="5">
    <source>
        <dbReference type="ARBA" id="ARBA00023136"/>
    </source>
</evidence>
<evidence type="ECO:0000256" key="6">
    <source>
        <dbReference type="ARBA" id="ARBA00023157"/>
    </source>
</evidence>
<feature type="domain" description="Ig-like" evidence="9">
    <location>
        <begin position="109"/>
        <end position="167"/>
    </location>
</feature>